<feature type="region of interest" description="Disordered" evidence="1">
    <location>
        <begin position="32"/>
        <end position="76"/>
    </location>
</feature>
<dbReference type="Proteomes" id="UP000195412">
    <property type="component" value="Chromosome I"/>
</dbReference>
<dbReference type="KEGG" id="lzy:LZ3411_1038"/>
<evidence type="ECO:0000256" key="1">
    <source>
        <dbReference type="SAM" id="MobiDB-lite"/>
    </source>
</evidence>
<proteinExistence type="predicted"/>
<dbReference type="PROSITE" id="PS51257">
    <property type="entry name" value="PROKAR_LIPOPROTEIN"/>
    <property type="match status" value="1"/>
</dbReference>
<feature type="compositionally biased region" description="Low complexity" evidence="1">
    <location>
        <begin position="55"/>
        <end position="67"/>
    </location>
</feature>
<organism evidence="2 3">
    <name type="scientific">Levilactobacillus zymae</name>
    <dbReference type="NCBI Taxonomy" id="267363"/>
    <lineage>
        <taxon>Bacteria</taxon>
        <taxon>Bacillati</taxon>
        <taxon>Bacillota</taxon>
        <taxon>Bacilli</taxon>
        <taxon>Lactobacillales</taxon>
        <taxon>Lactobacillaceae</taxon>
        <taxon>Levilactobacillus</taxon>
    </lineage>
</organism>
<dbReference type="RefSeq" id="WP_087741885.1">
    <property type="nucleotide sequence ID" value="NZ_LT854705.1"/>
</dbReference>
<name>A0A1Y6JVX6_9LACO</name>
<dbReference type="EMBL" id="LT854705">
    <property type="protein sequence ID" value="SMS14088.1"/>
    <property type="molecule type" value="Genomic_DNA"/>
</dbReference>
<dbReference type="AlphaFoldDB" id="A0A1Y6JVX6"/>
<reference evidence="3" key="1">
    <citation type="submission" date="2017-05" db="EMBL/GenBank/DDBJ databases">
        <authorList>
            <person name="Papadimitriou K."/>
        </authorList>
    </citation>
    <scope>NUCLEOTIDE SEQUENCE [LARGE SCALE GENOMIC DNA]</scope>
    <source>
        <strain evidence="3">ACA-DC 3411</strain>
    </source>
</reference>
<gene>
    <name evidence="2" type="ORF">LZ3411_1038</name>
</gene>
<sequence>MSLSRTALVMGLGLSCLLVGLSGCQQKAQQSSTSFKNSSASSHHYQAKKPDAAISQSSSHQFNQNFHPTKAQTKSRHYVQTGALTQTGQYTYDSVGTKLTLAQVHHPQATIKSGAFTYRLTTVRLIRNVAETTDAKKMAAQALNLSTVKSPYYTLQVKFTITNHRHQDLTTDGIRGIRLGTSAKAPLLTAATQLSDASAGKTVPANSSLNTYATGLASQQTAPTFNRIKIAFAGAYTAKQRQVVAPSGWLTTKIN</sequence>
<protein>
    <recommendedName>
        <fullName evidence="4">Lipoprotein</fullName>
    </recommendedName>
</protein>
<evidence type="ECO:0000313" key="2">
    <source>
        <dbReference type="EMBL" id="SMS14088.1"/>
    </source>
</evidence>
<evidence type="ECO:0000313" key="3">
    <source>
        <dbReference type="Proteomes" id="UP000195412"/>
    </source>
</evidence>
<accession>A0A1Y6JVX6</accession>
<evidence type="ECO:0008006" key="4">
    <source>
        <dbReference type="Google" id="ProtNLM"/>
    </source>
</evidence>
<feature type="compositionally biased region" description="Low complexity" evidence="1">
    <location>
        <begin position="32"/>
        <end position="42"/>
    </location>
</feature>